<dbReference type="RefSeq" id="WP_327099947.1">
    <property type="nucleotide sequence ID" value="NZ_CP109149.1"/>
</dbReference>
<name>A0ABZ1YYU5_9NOCA</name>
<organism evidence="1 2">
    <name type="scientific">Nocardia vinacea</name>
    <dbReference type="NCBI Taxonomy" id="96468"/>
    <lineage>
        <taxon>Bacteria</taxon>
        <taxon>Bacillati</taxon>
        <taxon>Actinomycetota</taxon>
        <taxon>Actinomycetes</taxon>
        <taxon>Mycobacteriales</taxon>
        <taxon>Nocardiaceae</taxon>
        <taxon>Nocardia</taxon>
    </lineage>
</organism>
<protein>
    <submittedName>
        <fullName evidence="1">Uncharacterized protein</fullName>
    </submittedName>
</protein>
<keyword evidence="2" id="KW-1185">Reference proteome</keyword>
<accession>A0ABZ1YYU5</accession>
<reference evidence="1" key="1">
    <citation type="submission" date="2022-10" db="EMBL/GenBank/DDBJ databases">
        <title>The complete genomes of actinobacterial strains from the NBC collection.</title>
        <authorList>
            <person name="Joergensen T.S."/>
            <person name="Alvarez Arevalo M."/>
            <person name="Sterndorff E.B."/>
            <person name="Faurdal D."/>
            <person name="Vuksanovic O."/>
            <person name="Mourched A.-S."/>
            <person name="Charusanti P."/>
            <person name="Shaw S."/>
            <person name="Blin K."/>
            <person name="Weber T."/>
        </authorList>
    </citation>
    <scope>NUCLEOTIDE SEQUENCE</scope>
    <source>
        <strain evidence="1">NBC_01482</strain>
    </source>
</reference>
<proteinExistence type="predicted"/>
<dbReference type="Proteomes" id="UP001432062">
    <property type="component" value="Chromosome"/>
</dbReference>
<sequence>MNDYARLRTLIGSDAAGPAVQRWARDFMTGVLDGRIDIGAVRHPLGFLCFPAWRDGGLGVCVHVWTDGLRSCPTTSAMHAHSWDLLSVVLYGEVGNEILEVESSADRATHRIFEIHSGADGDVVRATERMVRYRIRSSEHFRAGEVYTLPHGVFHLSDVRGEAATVVLGEVRRGRPDRSLGTLATADHWVHRTGCTPSETRRAAQTVLDHLQEPTLPEQLEDRCEQAT</sequence>
<evidence type="ECO:0000313" key="1">
    <source>
        <dbReference type="EMBL" id="WUV47047.1"/>
    </source>
</evidence>
<dbReference type="EMBL" id="CP109441">
    <property type="protein sequence ID" value="WUV47047.1"/>
    <property type="molecule type" value="Genomic_DNA"/>
</dbReference>
<evidence type="ECO:0000313" key="2">
    <source>
        <dbReference type="Proteomes" id="UP001432062"/>
    </source>
</evidence>
<gene>
    <name evidence="1" type="ORF">OG563_01970</name>
</gene>